<sequence length="437" mass="48622">MVELMVVFQIRVADLEIQEMVVRHVVVEIDLKVPVANFPLVTYRCYSVTFVVEEVLECVLLLEMDFDGAYGGERDFFLGGGEGVLLFGCSSLEDSQGGSTLKQSTAEPTNIPKGFTQMPQAKHGLFDAEHVHFGQDGIGDFDWSNKIDDTPVSLALMASIKRYLTVPNVVKSEKWSNASVLQNEVLNKQRYVSDKSCIGFGVESSNSMESNISSGDETLTDSAYENFKREKAYKAVPPPTGTIIPPRANVSFTGIDELAIRNKVVNQEKTKSSQSAIDRNKVIIEDWVDSDDEETDVSESQKETAFHSENSGTSFENRSPNSQNSVGQESRTKGLGNKGGPTMDNKPVTFKVYLANVTYQGTARSRVPQMLYFHDGNPEEEISGTMLSLTVDALEVWDWGEKGQAVDFKEFKGVMWLLEMTLKVEEFRKRKLQGHLA</sequence>
<organism evidence="2 3">
    <name type="scientific">Tanacetum coccineum</name>
    <dbReference type="NCBI Taxonomy" id="301880"/>
    <lineage>
        <taxon>Eukaryota</taxon>
        <taxon>Viridiplantae</taxon>
        <taxon>Streptophyta</taxon>
        <taxon>Embryophyta</taxon>
        <taxon>Tracheophyta</taxon>
        <taxon>Spermatophyta</taxon>
        <taxon>Magnoliopsida</taxon>
        <taxon>eudicotyledons</taxon>
        <taxon>Gunneridae</taxon>
        <taxon>Pentapetalae</taxon>
        <taxon>asterids</taxon>
        <taxon>campanulids</taxon>
        <taxon>Asterales</taxon>
        <taxon>Asteraceae</taxon>
        <taxon>Asteroideae</taxon>
        <taxon>Anthemideae</taxon>
        <taxon>Anthemidinae</taxon>
        <taxon>Tanacetum</taxon>
    </lineage>
</organism>
<accession>A0ABQ5J9A6</accession>
<feature type="compositionally biased region" description="Polar residues" evidence="1">
    <location>
        <begin position="307"/>
        <end position="329"/>
    </location>
</feature>
<keyword evidence="3" id="KW-1185">Reference proteome</keyword>
<name>A0ABQ5J9A6_9ASTR</name>
<dbReference type="Proteomes" id="UP001151760">
    <property type="component" value="Unassembled WGS sequence"/>
</dbReference>
<evidence type="ECO:0000313" key="3">
    <source>
        <dbReference type="Proteomes" id="UP001151760"/>
    </source>
</evidence>
<protein>
    <submittedName>
        <fullName evidence="2">Uncharacterized protein</fullName>
    </submittedName>
</protein>
<reference evidence="2" key="1">
    <citation type="journal article" date="2022" name="Int. J. Mol. Sci.">
        <title>Draft Genome of Tanacetum Coccineum: Genomic Comparison of Closely Related Tanacetum-Family Plants.</title>
        <authorList>
            <person name="Yamashiro T."/>
            <person name="Shiraishi A."/>
            <person name="Nakayama K."/>
            <person name="Satake H."/>
        </authorList>
    </citation>
    <scope>NUCLEOTIDE SEQUENCE</scope>
</reference>
<dbReference type="EMBL" id="BQNB010021699">
    <property type="protein sequence ID" value="GJU09127.1"/>
    <property type="molecule type" value="Genomic_DNA"/>
</dbReference>
<evidence type="ECO:0000256" key="1">
    <source>
        <dbReference type="SAM" id="MobiDB-lite"/>
    </source>
</evidence>
<gene>
    <name evidence="2" type="ORF">Tco_1125557</name>
</gene>
<reference evidence="2" key="2">
    <citation type="submission" date="2022-01" db="EMBL/GenBank/DDBJ databases">
        <authorList>
            <person name="Yamashiro T."/>
            <person name="Shiraishi A."/>
            <person name="Satake H."/>
            <person name="Nakayama K."/>
        </authorList>
    </citation>
    <scope>NUCLEOTIDE SEQUENCE</scope>
</reference>
<feature type="region of interest" description="Disordered" evidence="1">
    <location>
        <begin position="290"/>
        <end position="343"/>
    </location>
</feature>
<evidence type="ECO:0000313" key="2">
    <source>
        <dbReference type="EMBL" id="GJU09127.1"/>
    </source>
</evidence>
<proteinExistence type="predicted"/>
<comment type="caution">
    <text evidence="2">The sequence shown here is derived from an EMBL/GenBank/DDBJ whole genome shotgun (WGS) entry which is preliminary data.</text>
</comment>